<dbReference type="InterPro" id="IPR004843">
    <property type="entry name" value="Calcineurin-like_PHP"/>
</dbReference>
<dbReference type="CDD" id="cd07383">
    <property type="entry name" value="MPP_Dcr2"/>
    <property type="match status" value="1"/>
</dbReference>
<accession>A0ABM8IDJ3</accession>
<dbReference type="EMBL" id="AP028055">
    <property type="protein sequence ID" value="BEG97771.1"/>
    <property type="molecule type" value="Genomic_DNA"/>
</dbReference>
<dbReference type="InterPro" id="IPR017853">
    <property type="entry name" value="GH"/>
</dbReference>
<evidence type="ECO:0000259" key="2">
    <source>
        <dbReference type="Pfam" id="PF14488"/>
    </source>
</evidence>
<feature type="domain" description="DUF4434" evidence="2">
    <location>
        <begin position="348"/>
        <end position="632"/>
    </location>
</feature>
<dbReference type="InterPro" id="IPR013783">
    <property type="entry name" value="Ig-like_fold"/>
</dbReference>
<dbReference type="Pfam" id="PF14488">
    <property type="entry name" value="DUF4434"/>
    <property type="match status" value="1"/>
</dbReference>
<evidence type="ECO:0000313" key="3">
    <source>
        <dbReference type="EMBL" id="BEG97771.1"/>
    </source>
</evidence>
<evidence type="ECO:0000313" key="4">
    <source>
        <dbReference type="Proteomes" id="UP001496674"/>
    </source>
</evidence>
<keyword evidence="4" id="KW-1185">Reference proteome</keyword>
<dbReference type="Gene3D" id="3.20.20.80">
    <property type="entry name" value="Glycosidases"/>
    <property type="match status" value="1"/>
</dbReference>
<dbReference type="InterPro" id="IPR027849">
    <property type="entry name" value="DUF4434"/>
</dbReference>
<dbReference type="SUPFAM" id="SSF56300">
    <property type="entry name" value="Metallo-dependent phosphatases"/>
    <property type="match status" value="1"/>
</dbReference>
<dbReference type="PANTHER" id="PTHR32440">
    <property type="entry name" value="PHOSPHATASE DCR2-RELATED-RELATED"/>
    <property type="match status" value="1"/>
</dbReference>
<protein>
    <recommendedName>
        <fullName evidence="5">DUF4434 domain-containing protein</fullName>
    </recommendedName>
</protein>
<reference evidence="3 4" key="1">
    <citation type="submission" date="2023-04" db="EMBL/GenBank/DDBJ databases">
        <title>Draft genome sequence of acteroides sedimenti strain YN3PY1.</title>
        <authorList>
            <person name="Yoshida N."/>
        </authorList>
    </citation>
    <scope>NUCLEOTIDE SEQUENCE [LARGE SCALE GENOMIC DNA]</scope>
    <source>
        <strain evidence="3 4">YN3PY1</strain>
    </source>
</reference>
<gene>
    <name evidence="3" type="ORF">BSYN_00360</name>
</gene>
<evidence type="ECO:0008006" key="5">
    <source>
        <dbReference type="Google" id="ProtNLM"/>
    </source>
</evidence>
<dbReference type="InterPro" id="IPR029052">
    <property type="entry name" value="Metallo-depent_PP-like"/>
</dbReference>
<dbReference type="SUPFAM" id="SSF51445">
    <property type="entry name" value="(Trans)glycosidases"/>
    <property type="match status" value="1"/>
</dbReference>
<dbReference type="Gene3D" id="2.60.40.10">
    <property type="entry name" value="Immunoglobulins"/>
    <property type="match status" value="1"/>
</dbReference>
<dbReference type="PANTHER" id="PTHR32440:SF11">
    <property type="entry name" value="METALLOPHOSPHOESTERASE DOMAIN-CONTAINING PROTEIN"/>
    <property type="match status" value="1"/>
</dbReference>
<dbReference type="Proteomes" id="UP001496674">
    <property type="component" value="Chromosome"/>
</dbReference>
<organism evidence="3 4">
    <name type="scientific">Bacteroides sedimenti</name>
    <dbReference type="NCBI Taxonomy" id="2136147"/>
    <lineage>
        <taxon>Bacteria</taxon>
        <taxon>Pseudomonadati</taxon>
        <taxon>Bacteroidota</taxon>
        <taxon>Bacteroidia</taxon>
        <taxon>Bacteroidales</taxon>
        <taxon>Bacteroidaceae</taxon>
        <taxon>Bacteroides</taxon>
    </lineage>
</organism>
<sequence length="744" mass="85182">MQNLFSKPSIVSSKDVDGKNLICGTIEDKSCKGLPKLKFNAGKFKIIQFTDIHWVKGSGYKKYNDSTLVLMRSLIKKEQPDLVIITGDVIVSWGATEEWKEVTLPMVEAKVPFAVTFGNHDTETDLTKLQALEVLKTIPYNITYNAEGGISGAGNCVLPIQSSDGSQNKWLLYLFDSHSYPKNKMFGVYDWIKPDQIEWYRNQRDFYAKENGKVLPSLAFFHIPLPEYDQILRINSAIGTKEEAVCSANINCGLFSSFLEKKDLMGVFVGHDHNNDYLVDANGEISLAFGRKTGYAPAYKEVLERGGRVINLYEDELCFNTYIETLNGILNEYTFEQKNRARSYPIAEGSFIQESLVKNWDDDQWFQELKTLKEAGMKYLIFAPTLLVDKNGRSTYLYPSSYAGKNEKPSKDLLELCLRNAKKCGLKVFVGLNMNDKWWSVDFTPDWLYQQMKNGNKIADELVALYKKKYGDTMYGWYWVWEVDNLHANTEENQFILANALNINLDHLNRLTPDMPFMLSPFVNQKLGTAAENRKIWESVFARTHFKNGDIFSPQDCVGAGGLEIETLPEWFSNIRQAVNTKPGLKFWANVEIFDQRFWTTASLGRFRKQLDAVNPYVNKIITFAYSHYYSPLQVNKQYHNAYMEYCNTGELPKLSAPDPVSESTLKINKNGRAALKWKSPENKTNLLGYYIYKDGNLLVNIPYNESASIIEYVDKNKFQNNLYEISTYNANGNESMKISVQKL</sequence>
<evidence type="ECO:0000259" key="1">
    <source>
        <dbReference type="Pfam" id="PF00149"/>
    </source>
</evidence>
<proteinExistence type="predicted"/>
<dbReference type="Gene3D" id="3.60.21.10">
    <property type="match status" value="1"/>
</dbReference>
<dbReference type="Pfam" id="PF00149">
    <property type="entry name" value="Metallophos"/>
    <property type="match status" value="1"/>
</dbReference>
<feature type="domain" description="Calcineurin-like phosphoesterase" evidence="1">
    <location>
        <begin position="44"/>
        <end position="274"/>
    </location>
</feature>
<name>A0ABM8IDJ3_9BACE</name>